<dbReference type="PANTHER" id="PTHR12246">
    <property type="entry name" value="PALMITOYLTRANSFERASE ZDHHC16"/>
    <property type="match status" value="1"/>
</dbReference>
<name>A0AAV7IPY7_COTGL</name>
<evidence type="ECO:0000313" key="10">
    <source>
        <dbReference type="Proteomes" id="UP000826195"/>
    </source>
</evidence>
<comment type="domain">
    <text evidence="7">The DHHC domain is required for palmitoyltransferase activity.</text>
</comment>
<feature type="transmembrane region" description="Helical" evidence="7">
    <location>
        <begin position="193"/>
        <end position="214"/>
    </location>
</feature>
<dbReference type="InterPro" id="IPR001594">
    <property type="entry name" value="Palmitoyltrfase_DHHC"/>
</dbReference>
<dbReference type="Pfam" id="PF01529">
    <property type="entry name" value="DHHC"/>
    <property type="match status" value="1"/>
</dbReference>
<keyword evidence="3 7" id="KW-0812">Transmembrane</keyword>
<evidence type="ECO:0000256" key="1">
    <source>
        <dbReference type="ARBA" id="ARBA00004141"/>
    </source>
</evidence>
<evidence type="ECO:0000256" key="3">
    <source>
        <dbReference type="ARBA" id="ARBA00022692"/>
    </source>
</evidence>
<sequence length="284" mass="33392">MNIRKKVLPKTIGDGLSMLFFLIIIPLIYWFELWIVLPDLFEAGSPLYICHFIFGNFIMINIVGNYTYAVMCDTSTRPVIMSISKAKVKDGWRFCSSCEAVSPPRSWHCQICNTCILKRDHHCVFTGCCVGYLNHRYFLMLVFYIFIGATYSFYYNNYFIWSKLVFEFPLSIIKIIFPLAIFIFGFDDSWEQFYLMLYIISVVGMLFTGALFIYHIRLVCNGTVAYEKDKNISKYNIGWKDNIKDVLGKRWYVCWLLPYIKSDLLHNGLFWSTVGSWKDNSKHR</sequence>
<keyword evidence="2 7" id="KW-0808">Transferase</keyword>
<evidence type="ECO:0000313" key="9">
    <source>
        <dbReference type="EMBL" id="KAH0554185.1"/>
    </source>
</evidence>
<feature type="transmembrane region" description="Helical" evidence="7">
    <location>
        <begin position="46"/>
        <end position="68"/>
    </location>
</feature>
<evidence type="ECO:0000256" key="7">
    <source>
        <dbReference type="RuleBase" id="RU079119"/>
    </source>
</evidence>
<dbReference type="EMBL" id="JAHXZJ010001119">
    <property type="protein sequence ID" value="KAH0554185.1"/>
    <property type="molecule type" value="Genomic_DNA"/>
</dbReference>
<comment type="caution">
    <text evidence="9">The sequence shown here is derived from an EMBL/GenBank/DDBJ whole genome shotgun (WGS) entry which is preliminary data.</text>
</comment>
<accession>A0AAV7IPY7</accession>
<comment type="subcellular location">
    <subcellularLocation>
        <location evidence="1">Membrane</location>
        <topology evidence="1">Multi-pass membrane protein</topology>
    </subcellularLocation>
</comment>
<dbReference type="GO" id="GO:0019706">
    <property type="term" value="F:protein-cysteine S-palmitoyltransferase activity"/>
    <property type="evidence" value="ECO:0007669"/>
    <property type="project" value="UniProtKB-EC"/>
</dbReference>
<evidence type="ECO:0000256" key="6">
    <source>
        <dbReference type="ARBA" id="ARBA00023315"/>
    </source>
</evidence>
<keyword evidence="4 7" id="KW-1133">Transmembrane helix</keyword>
<reference evidence="9 10" key="1">
    <citation type="journal article" date="2021" name="J. Hered.">
        <title>A chromosome-level genome assembly of the parasitoid wasp, Cotesia glomerata (Hymenoptera: Braconidae).</title>
        <authorList>
            <person name="Pinto B.J."/>
            <person name="Weis J.J."/>
            <person name="Gamble T."/>
            <person name="Ode P.J."/>
            <person name="Paul R."/>
            <person name="Zaspel J.M."/>
        </authorList>
    </citation>
    <scope>NUCLEOTIDE SEQUENCE [LARGE SCALE GENOMIC DNA]</scope>
    <source>
        <strain evidence="9">CgM1</strain>
    </source>
</reference>
<proteinExistence type="inferred from homology"/>
<feature type="transmembrane region" description="Helical" evidence="7">
    <location>
        <begin position="168"/>
        <end position="186"/>
    </location>
</feature>
<comment type="similarity">
    <text evidence="7">Belongs to the DHHC palmitoyltransferase family.</text>
</comment>
<feature type="transmembrane region" description="Helical" evidence="7">
    <location>
        <begin position="12"/>
        <end position="31"/>
    </location>
</feature>
<dbReference type="InterPro" id="IPR039859">
    <property type="entry name" value="PFA4/ZDH16/20/ERF2-like"/>
</dbReference>
<evidence type="ECO:0000256" key="2">
    <source>
        <dbReference type="ARBA" id="ARBA00022679"/>
    </source>
</evidence>
<organism evidence="9 10">
    <name type="scientific">Cotesia glomerata</name>
    <name type="common">Lepidopteran parasitic wasp</name>
    <name type="synonym">Apanteles glomeratus</name>
    <dbReference type="NCBI Taxonomy" id="32391"/>
    <lineage>
        <taxon>Eukaryota</taxon>
        <taxon>Metazoa</taxon>
        <taxon>Ecdysozoa</taxon>
        <taxon>Arthropoda</taxon>
        <taxon>Hexapoda</taxon>
        <taxon>Insecta</taxon>
        <taxon>Pterygota</taxon>
        <taxon>Neoptera</taxon>
        <taxon>Endopterygota</taxon>
        <taxon>Hymenoptera</taxon>
        <taxon>Apocrita</taxon>
        <taxon>Ichneumonoidea</taxon>
        <taxon>Braconidae</taxon>
        <taxon>Microgastrinae</taxon>
        <taxon>Cotesia</taxon>
    </lineage>
</organism>
<evidence type="ECO:0000256" key="4">
    <source>
        <dbReference type="ARBA" id="ARBA00022989"/>
    </source>
</evidence>
<gene>
    <name evidence="9" type="ORF">KQX54_008392</name>
</gene>
<evidence type="ECO:0000259" key="8">
    <source>
        <dbReference type="Pfam" id="PF01529"/>
    </source>
</evidence>
<dbReference type="Proteomes" id="UP000826195">
    <property type="component" value="Unassembled WGS sequence"/>
</dbReference>
<dbReference type="PROSITE" id="PS50216">
    <property type="entry name" value="DHHC"/>
    <property type="match status" value="1"/>
</dbReference>
<feature type="transmembrane region" description="Helical" evidence="7">
    <location>
        <begin position="137"/>
        <end position="156"/>
    </location>
</feature>
<keyword evidence="5 7" id="KW-0472">Membrane</keyword>
<keyword evidence="10" id="KW-1185">Reference proteome</keyword>
<dbReference type="EC" id="2.3.1.225" evidence="7"/>
<protein>
    <recommendedName>
        <fullName evidence="7">Palmitoyltransferase</fullName>
        <ecNumber evidence="7">2.3.1.225</ecNumber>
    </recommendedName>
</protein>
<keyword evidence="6 7" id="KW-0012">Acyltransferase</keyword>
<dbReference type="GO" id="GO:0016020">
    <property type="term" value="C:membrane"/>
    <property type="evidence" value="ECO:0007669"/>
    <property type="project" value="UniProtKB-SubCell"/>
</dbReference>
<feature type="domain" description="Palmitoyltransferase DHHC" evidence="8">
    <location>
        <begin position="90"/>
        <end position="230"/>
    </location>
</feature>
<evidence type="ECO:0000256" key="5">
    <source>
        <dbReference type="ARBA" id="ARBA00023136"/>
    </source>
</evidence>
<comment type="catalytic activity">
    <reaction evidence="7">
        <text>L-cysteinyl-[protein] + hexadecanoyl-CoA = S-hexadecanoyl-L-cysteinyl-[protein] + CoA</text>
        <dbReference type="Rhea" id="RHEA:36683"/>
        <dbReference type="Rhea" id="RHEA-COMP:10131"/>
        <dbReference type="Rhea" id="RHEA-COMP:11032"/>
        <dbReference type="ChEBI" id="CHEBI:29950"/>
        <dbReference type="ChEBI" id="CHEBI:57287"/>
        <dbReference type="ChEBI" id="CHEBI:57379"/>
        <dbReference type="ChEBI" id="CHEBI:74151"/>
        <dbReference type="EC" id="2.3.1.225"/>
    </reaction>
</comment>
<dbReference type="AlphaFoldDB" id="A0AAV7IPY7"/>